<reference evidence="2" key="1">
    <citation type="submission" date="2015-09" db="EMBL/GenBank/DDBJ databases">
        <title>Complete sequence of Algoriphagus sp. M8-2.</title>
        <authorList>
            <person name="Shintani M."/>
        </authorList>
    </citation>
    <scope>NUCLEOTIDE SEQUENCE [LARGE SCALE GENOMIC DNA]</scope>
    <source>
        <strain evidence="2">M8-2</strain>
    </source>
</reference>
<protein>
    <recommendedName>
        <fullName evidence="3">Uracil-DNA glycosylase-like domain-containing protein</fullName>
    </recommendedName>
</protein>
<evidence type="ECO:0008006" key="3">
    <source>
        <dbReference type="Google" id="ProtNLM"/>
    </source>
</evidence>
<dbReference type="KEGG" id="alm:AO498_15070"/>
<gene>
    <name evidence="1" type="ORF">AO498_15070</name>
</gene>
<reference evidence="1 2" key="2">
    <citation type="journal article" date="2016" name="Genome Announc.">
        <title>Complete Genome Sequence of Algoriphagus sp. Strain M8-2, Isolated from a Brackish Lake.</title>
        <authorList>
            <person name="Muraguchi Y."/>
            <person name="Kushimoto K."/>
            <person name="Ohtsubo Y."/>
            <person name="Suzuki T."/>
            <person name="Dohra H."/>
            <person name="Kimbara K."/>
            <person name="Shintani M."/>
        </authorList>
    </citation>
    <scope>NUCLEOTIDE SEQUENCE [LARGE SCALE GENOMIC DNA]</scope>
    <source>
        <strain evidence="1 2">M8-2</strain>
    </source>
</reference>
<dbReference type="Proteomes" id="UP000073816">
    <property type="component" value="Chromosome"/>
</dbReference>
<keyword evidence="2" id="KW-1185">Reference proteome</keyword>
<dbReference type="RefSeq" id="WP_067549516.1">
    <property type="nucleotide sequence ID" value="NZ_CP012836.1"/>
</dbReference>
<dbReference type="EMBL" id="CP012836">
    <property type="protein sequence ID" value="AMQ57774.1"/>
    <property type="molecule type" value="Genomic_DNA"/>
</dbReference>
<organism evidence="1 2">
    <name type="scientific">Algoriphagus sanaruensis</name>
    <dbReference type="NCBI Taxonomy" id="1727163"/>
    <lineage>
        <taxon>Bacteria</taxon>
        <taxon>Pseudomonadati</taxon>
        <taxon>Bacteroidota</taxon>
        <taxon>Cytophagia</taxon>
        <taxon>Cytophagales</taxon>
        <taxon>Cyclobacteriaceae</taxon>
        <taxon>Algoriphagus</taxon>
    </lineage>
</organism>
<evidence type="ECO:0000313" key="2">
    <source>
        <dbReference type="Proteomes" id="UP000073816"/>
    </source>
</evidence>
<dbReference type="AlphaFoldDB" id="A0A142ERL9"/>
<evidence type="ECO:0000313" key="1">
    <source>
        <dbReference type="EMBL" id="AMQ57774.1"/>
    </source>
</evidence>
<name>A0A142ERL9_9BACT</name>
<accession>A0A142ERL9</accession>
<dbReference type="OrthoDB" id="1422214at2"/>
<sequence>MGEKISEIHPFLTGRWISKLNKQISEDRWFINNSCFGYFPNQEVKSIFLGTFPIYEISLGENYSKNFEFFYGSNQNLFWPIVSGLIGKEINNVEDMMDALKFANIGISDILLEMFRDPEKSSSDKDLNGIIYNDFNLLKNKFPKLQNVFVTSGGRGPVATLNQTNGSASVWLRDSLKKFNPTGFNQYGFVKNIGLQGGKQFRLISLYSPSNSANRSIKFILNEKNNFNIDKMSIDKFRILQWGYFLRKFHFSENEFPLIDRVYNFVEKNRELKRFFDD</sequence>
<dbReference type="STRING" id="1727163.AO498_15070"/>
<dbReference type="Gene3D" id="3.40.470.10">
    <property type="entry name" value="Uracil-DNA glycosylase-like domain"/>
    <property type="match status" value="1"/>
</dbReference>
<proteinExistence type="predicted"/>
<dbReference type="PATRIC" id="fig|1727163.4.peg.3166"/>
<dbReference type="InterPro" id="IPR036895">
    <property type="entry name" value="Uracil-DNA_glycosylase-like_sf"/>
</dbReference>